<dbReference type="InterPro" id="IPR008969">
    <property type="entry name" value="CarboxyPept-like_regulatory"/>
</dbReference>
<evidence type="ECO:0000259" key="5">
    <source>
        <dbReference type="Pfam" id="PF14905"/>
    </source>
</evidence>
<dbReference type="InterPro" id="IPR036942">
    <property type="entry name" value="Beta-barrel_TonB_sf"/>
</dbReference>
<evidence type="ECO:0000256" key="4">
    <source>
        <dbReference type="SAM" id="SignalP"/>
    </source>
</evidence>
<keyword evidence="3" id="KW-0998">Cell outer membrane</keyword>
<proteinExistence type="predicted"/>
<accession>A0ABV5J334</accession>
<dbReference type="SUPFAM" id="SSF56935">
    <property type="entry name" value="Porins"/>
    <property type="match status" value="1"/>
</dbReference>
<dbReference type="Proteomes" id="UP001589654">
    <property type="component" value="Unassembled WGS sequence"/>
</dbReference>
<evidence type="ECO:0000256" key="3">
    <source>
        <dbReference type="ARBA" id="ARBA00023237"/>
    </source>
</evidence>
<keyword evidence="2" id="KW-0472">Membrane</keyword>
<comment type="caution">
    <text evidence="6">The sequence shown here is derived from an EMBL/GenBank/DDBJ whole genome shotgun (WGS) entry which is preliminary data.</text>
</comment>
<keyword evidence="6" id="KW-0675">Receptor</keyword>
<dbReference type="Pfam" id="PF13715">
    <property type="entry name" value="CarbopepD_reg_2"/>
    <property type="match status" value="1"/>
</dbReference>
<evidence type="ECO:0000313" key="6">
    <source>
        <dbReference type="EMBL" id="MFB9211200.1"/>
    </source>
</evidence>
<name>A0ABV5J334_9BACT</name>
<dbReference type="Gene3D" id="2.60.40.1120">
    <property type="entry name" value="Carboxypeptidase-like, regulatory domain"/>
    <property type="match status" value="1"/>
</dbReference>
<organism evidence="6 7">
    <name type="scientific">Echinicola jeungdonensis</name>
    <dbReference type="NCBI Taxonomy" id="709343"/>
    <lineage>
        <taxon>Bacteria</taxon>
        <taxon>Pseudomonadati</taxon>
        <taxon>Bacteroidota</taxon>
        <taxon>Cytophagia</taxon>
        <taxon>Cytophagales</taxon>
        <taxon>Cyclobacteriaceae</taxon>
        <taxon>Echinicola</taxon>
    </lineage>
</organism>
<keyword evidence="4" id="KW-0732">Signal</keyword>
<keyword evidence="7" id="KW-1185">Reference proteome</keyword>
<feature type="signal peptide" evidence="4">
    <location>
        <begin position="1"/>
        <end position="21"/>
    </location>
</feature>
<protein>
    <submittedName>
        <fullName evidence="6">TonB-dependent receptor domain-containing protein</fullName>
    </submittedName>
</protein>
<comment type="subcellular location">
    <subcellularLocation>
        <location evidence="1">Cell outer membrane</location>
    </subcellularLocation>
</comment>
<evidence type="ECO:0000256" key="1">
    <source>
        <dbReference type="ARBA" id="ARBA00004442"/>
    </source>
</evidence>
<dbReference type="SUPFAM" id="SSF49464">
    <property type="entry name" value="Carboxypeptidase regulatory domain-like"/>
    <property type="match status" value="1"/>
</dbReference>
<evidence type="ECO:0000313" key="7">
    <source>
        <dbReference type="Proteomes" id="UP001589654"/>
    </source>
</evidence>
<sequence>MMRYFTLLILVLWATATTTLAQQSLQGKVVDKNSGESLPGAYIFIKNLENNTLSSTYSDDEGNFTIKKPQINQFILEISFIGYQTLQKRIDYNGSNSLGTFSIEEDTKQLDEVEVQGNVYTGEVKGDTVSFNASAYKTRTQASAGTLIRKMPGVTMQGGTITVQGETVGRVLVDGEPFFGDDPAMAMQNIPVEIIDKIEFLDQKSDQARLTGFDDGETIKTINIITKEDKRGGKFGKIFGGYGTDDNYLLGGNINLFDGPQRLTILGLSNNINQQNFSADDLSGAFGGGNRGRGRGRRGNDLMVRERPGITSTNSFGVNFTDKFDDGKAEFTGSYFFNDSKNTLNRTSSRNYILSNDSLQLYNESQINQNHDQSHRLDMRLEYEFNDQHALIWRPEIGYNMGDAQRFLFGQNLYDSNTPISETRNTTTSQEESLGLESDLTYRFKFNKPGRTISTSIETEYDQDKNESDLLSASQNYQTENLDSLIQKSISKSNSLQYEIDIEYTEPIGKKSQIRLEYELNNDLGDNLQEVSQREMESTLFELDSTLTNEFENGYKRHEIGLGYRYGGEKLRIYSSLDYEISLLDSDRLFPGFENTKRTFKNFVPRIFMNYEPNESTSIRFGYRTDTDAPAVRQLQDVIDNSNPLQISMGNPDLEQEYGHRFFTRIRKINPETSKSFFMWFSGGIRNNFFGNSTFIAEKDTLIQNEVLLRQGGQLSMPVNLSNAWNANTSISFGFPLSFIQSNLNLTTRLNYSKQPGKINGQDNTNQNYGMSQGIGISSNVGEHLDFNISTDGNYNIIRSSLQENLDNDYYYQSTRLDLFWNFIGGFFLSTDINNQFYQGLGDEYDQSIWLMNADFGYQFPPKEKLELKLTIFDLLNQNTSISRNVTDVYIENERTEVLRQFFMLTLTYNLRDFASGARTQAKPQRR</sequence>
<reference evidence="6 7" key="1">
    <citation type="submission" date="2024-09" db="EMBL/GenBank/DDBJ databases">
        <authorList>
            <person name="Sun Q."/>
            <person name="Mori K."/>
        </authorList>
    </citation>
    <scope>NUCLEOTIDE SEQUENCE [LARGE SCALE GENOMIC DNA]</scope>
    <source>
        <strain evidence="6 7">CECT 7682</strain>
    </source>
</reference>
<dbReference type="RefSeq" id="WP_290249147.1">
    <property type="nucleotide sequence ID" value="NZ_JAUFQT010000002.1"/>
</dbReference>
<feature type="chain" id="PRO_5045690510" evidence="4">
    <location>
        <begin position="22"/>
        <end position="927"/>
    </location>
</feature>
<gene>
    <name evidence="6" type="ORF">ACFFUR_05235</name>
</gene>
<dbReference type="InterPro" id="IPR041700">
    <property type="entry name" value="OMP_b-brl_3"/>
</dbReference>
<dbReference type="EMBL" id="JBHMEW010000044">
    <property type="protein sequence ID" value="MFB9211200.1"/>
    <property type="molecule type" value="Genomic_DNA"/>
</dbReference>
<evidence type="ECO:0000256" key="2">
    <source>
        <dbReference type="ARBA" id="ARBA00023136"/>
    </source>
</evidence>
<dbReference type="Gene3D" id="2.40.170.20">
    <property type="entry name" value="TonB-dependent receptor, beta-barrel domain"/>
    <property type="match status" value="1"/>
</dbReference>
<feature type="domain" description="Outer membrane protein beta-barrel" evidence="5">
    <location>
        <begin position="445"/>
        <end position="805"/>
    </location>
</feature>
<dbReference type="Pfam" id="PF14905">
    <property type="entry name" value="OMP_b-brl_3"/>
    <property type="match status" value="1"/>
</dbReference>